<keyword evidence="3" id="KW-1185">Reference proteome</keyword>
<dbReference type="Proteomes" id="UP000050424">
    <property type="component" value="Unassembled WGS sequence"/>
</dbReference>
<evidence type="ECO:0000313" key="3">
    <source>
        <dbReference type="Proteomes" id="UP000050424"/>
    </source>
</evidence>
<evidence type="ECO:0000256" key="1">
    <source>
        <dbReference type="SAM" id="Coils"/>
    </source>
</evidence>
<reference evidence="2 3" key="1">
    <citation type="submission" date="2015-09" db="EMBL/GenBank/DDBJ databases">
        <title>Draft genome of a European isolate of the apple canker pathogen Neonectria ditissima.</title>
        <authorList>
            <person name="Gomez-Cortecero A."/>
            <person name="Harrison R.J."/>
            <person name="Armitage A.D."/>
        </authorList>
    </citation>
    <scope>NUCLEOTIDE SEQUENCE [LARGE SCALE GENOMIC DNA]</scope>
    <source>
        <strain evidence="2 3">R09/05</strain>
    </source>
</reference>
<dbReference type="OrthoDB" id="5213630at2759"/>
<name>A0A0N8H7F2_9HYPO</name>
<gene>
    <name evidence="2" type="ORF">AK830_g4983</name>
</gene>
<feature type="coiled-coil region" evidence="1">
    <location>
        <begin position="232"/>
        <end position="259"/>
    </location>
</feature>
<keyword evidence="1" id="KW-0175">Coiled coil</keyword>
<proteinExistence type="predicted"/>
<organism evidence="2 3">
    <name type="scientific">Neonectria ditissima</name>
    <dbReference type="NCBI Taxonomy" id="78410"/>
    <lineage>
        <taxon>Eukaryota</taxon>
        <taxon>Fungi</taxon>
        <taxon>Dikarya</taxon>
        <taxon>Ascomycota</taxon>
        <taxon>Pezizomycotina</taxon>
        <taxon>Sordariomycetes</taxon>
        <taxon>Hypocreomycetidae</taxon>
        <taxon>Hypocreales</taxon>
        <taxon>Nectriaceae</taxon>
        <taxon>Neonectria</taxon>
    </lineage>
</organism>
<dbReference type="AlphaFoldDB" id="A0A0N8H7F2"/>
<evidence type="ECO:0000313" key="2">
    <source>
        <dbReference type="EMBL" id="KPM41604.1"/>
    </source>
</evidence>
<comment type="caution">
    <text evidence="2">The sequence shown here is derived from an EMBL/GenBank/DDBJ whole genome shotgun (WGS) entry which is preliminary data.</text>
</comment>
<sequence>MESRLFENFSIFGLSDFLFFTDIQHLHGEAWVDANDPNDNSDTISGRKTLSFLPRFEIRVVEPASPVDLQALGLPTAQLDIVDDEMENYVGNFAMKFPAGQVKNEDGNYNDGAESVTMNLLAEPVKNKESDYNGNARPVVLEPSSDIPIETHANQHENTTFVSTNQVELTTSESLLEEQDQYFKQFLSAYNAQAQEQRTWLASTVSESFNRVTTSLNSLNKRLRGPKCPTETMRIKQQLEDALRENKTLETQLYKANEKLKIALHERDNQRRIADGGPLANSKKETDDTIRSKWKLLDYNISNLARHLGRAAPSHDPDYITRDIFHSVCPTWRGLFGVDDDRREFLIQGYLWRFVQNEVFNNTGSLSGTPTMRHLKHIQTTTIVEVEKRNLSWATSIQRIAKWRAQGSALLGEIWGDDHDRKLRELTTAETRRLRPFWTAQLGSSDRSENRTWDELKAILECALELDHIMMGSKAHIQILWGNDFWKQNGRPLYNPDFMEAVGWKSTVSSRSSVDFFASPMLEKVGNADGQNYDSQMVLVKANVVCN</sequence>
<dbReference type="EMBL" id="LKCW01000062">
    <property type="protein sequence ID" value="KPM41604.1"/>
    <property type="molecule type" value="Genomic_DNA"/>
</dbReference>
<accession>A0A0N8H7F2</accession>
<protein>
    <submittedName>
        <fullName evidence="2">Uncharacterized protein</fullName>
    </submittedName>
</protein>
<dbReference type="STRING" id="78410.A0A0N8H7F2"/>